<gene>
    <name evidence="4" type="ORF">UFOPK3610_00926</name>
</gene>
<dbReference type="PANTHER" id="PTHR14503">
    <property type="entry name" value="MITOCHONDRIAL RIBOSOMAL PROTEIN 34 FAMILY MEMBER"/>
    <property type="match status" value="1"/>
</dbReference>
<dbReference type="GO" id="GO:0003735">
    <property type="term" value="F:structural constituent of ribosome"/>
    <property type="evidence" value="ECO:0007669"/>
    <property type="project" value="InterPro"/>
</dbReference>
<reference evidence="4" key="1">
    <citation type="submission" date="2020-05" db="EMBL/GenBank/DDBJ databases">
        <authorList>
            <person name="Chiriac C."/>
            <person name="Salcher M."/>
            <person name="Ghai R."/>
            <person name="Kavagutti S V."/>
        </authorList>
    </citation>
    <scope>NUCLEOTIDE SEQUENCE</scope>
</reference>
<dbReference type="GO" id="GO:0006412">
    <property type="term" value="P:translation"/>
    <property type="evidence" value="ECO:0007669"/>
    <property type="project" value="InterPro"/>
</dbReference>
<organism evidence="4">
    <name type="scientific">freshwater metagenome</name>
    <dbReference type="NCBI Taxonomy" id="449393"/>
    <lineage>
        <taxon>unclassified sequences</taxon>
        <taxon>metagenomes</taxon>
        <taxon>ecological metagenomes</taxon>
    </lineage>
</organism>
<keyword evidence="3" id="KW-0687">Ribonucleoprotein</keyword>
<dbReference type="PANTHER" id="PTHR14503:SF4">
    <property type="entry name" value="LARGE RIBOSOMAL SUBUNIT PROTEIN BL34M"/>
    <property type="match status" value="1"/>
</dbReference>
<dbReference type="HAMAP" id="MF_00391">
    <property type="entry name" value="Ribosomal_bL34"/>
    <property type="match status" value="1"/>
</dbReference>
<dbReference type="Gene3D" id="1.10.287.3980">
    <property type="match status" value="1"/>
</dbReference>
<evidence type="ECO:0000256" key="2">
    <source>
        <dbReference type="ARBA" id="ARBA00022980"/>
    </source>
</evidence>
<protein>
    <submittedName>
        <fullName evidence="4">Unannotated protein</fullName>
    </submittedName>
</protein>
<comment type="similarity">
    <text evidence="1">Belongs to the bacterial ribosomal protein bL34 family.</text>
</comment>
<evidence type="ECO:0000256" key="3">
    <source>
        <dbReference type="ARBA" id="ARBA00023274"/>
    </source>
</evidence>
<accession>A0A6J7GZX9</accession>
<evidence type="ECO:0000313" key="4">
    <source>
        <dbReference type="EMBL" id="CAB4912854.1"/>
    </source>
</evidence>
<dbReference type="PROSITE" id="PS00784">
    <property type="entry name" value="RIBOSOMAL_L34"/>
    <property type="match status" value="1"/>
</dbReference>
<evidence type="ECO:0000256" key="1">
    <source>
        <dbReference type="ARBA" id="ARBA00010111"/>
    </source>
</evidence>
<dbReference type="GO" id="GO:0005840">
    <property type="term" value="C:ribosome"/>
    <property type="evidence" value="ECO:0007669"/>
    <property type="project" value="UniProtKB-KW"/>
</dbReference>
<proteinExistence type="inferred from homology"/>
<name>A0A6J7GZX9_9ZZZZ</name>
<sequence>MWTLWIIWNPSHLGPVPQGVCLGPFVARGPGAVTFGLPLDLQEFEMKRTFQPNNRRRARTHGFRLRMRTRAGRAILSARRGKGRARLSA</sequence>
<keyword evidence="2" id="KW-0689">Ribosomal protein</keyword>
<dbReference type="Pfam" id="PF00468">
    <property type="entry name" value="Ribosomal_L34"/>
    <property type="match status" value="1"/>
</dbReference>
<dbReference type="EMBL" id="CAFBMR010000030">
    <property type="protein sequence ID" value="CAB4912854.1"/>
    <property type="molecule type" value="Genomic_DNA"/>
</dbReference>
<dbReference type="InterPro" id="IPR020939">
    <property type="entry name" value="Ribosomal_bL34_CS"/>
</dbReference>
<dbReference type="FunFam" id="1.10.287.3980:FF:000001">
    <property type="entry name" value="Mitochondrial ribosomal protein L34"/>
    <property type="match status" value="1"/>
</dbReference>
<dbReference type="InterPro" id="IPR000271">
    <property type="entry name" value="Ribosomal_bL34"/>
</dbReference>
<dbReference type="NCBIfam" id="TIGR01030">
    <property type="entry name" value="rpmH_bact"/>
    <property type="match status" value="1"/>
</dbReference>
<dbReference type="AlphaFoldDB" id="A0A6J7GZX9"/>
<dbReference type="GO" id="GO:1990904">
    <property type="term" value="C:ribonucleoprotein complex"/>
    <property type="evidence" value="ECO:0007669"/>
    <property type="project" value="UniProtKB-KW"/>
</dbReference>